<dbReference type="PANTHER" id="PTHR24220">
    <property type="entry name" value="IMPORT ATP-BINDING PROTEIN"/>
    <property type="match status" value="1"/>
</dbReference>
<name>E6X0R9_NITSE</name>
<dbReference type="KEGG" id="nsa:Nitsa_0519"/>
<keyword evidence="1" id="KW-0813">Transport</keyword>
<dbReference type="GO" id="GO:0005524">
    <property type="term" value="F:ATP binding"/>
    <property type="evidence" value="ECO:0007669"/>
    <property type="project" value="UniProtKB-KW"/>
</dbReference>
<keyword evidence="6" id="KW-1185">Reference proteome</keyword>
<keyword evidence="2" id="KW-0547">Nucleotide-binding</keyword>
<dbReference type="InterPro" id="IPR027417">
    <property type="entry name" value="P-loop_NTPase"/>
</dbReference>
<dbReference type="HOGENOM" id="CLU_000604_1_22_7"/>
<dbReference type="GO" id="GO:0022857">
    <property type="term" value="F:transmembrane transporter activity"/>
    <property type="evidence" value="ECO:0007669"/>
    <property type="project" value="TreeGrafter"/>
</dbReference>
<dbReference type="EMBL" id="CP002452">
    <property type="protein sequence ID" value="ADV45789.1"/>
    <property type="molecule type" value="Genomic_DNA"/>
</dbReference>
<reference evidence="5 6" key="1">
    <citation type="journal article" date="2011" name="Stand. Genomic Sci.">
        <title>Complete genome sequence of Nitratifractor salsuginis type strain (E9I37-1).</title>
        <authorList>
            <person name="Anderson I."/>
            <person name="Sikorski J."/>
            <person name="Zeytun A."/>
            <person name="Nolan M."/>
            <person name="Lapidus A."/>
            <person name="Lucas S."/>
            <person name="Hammon N."/>
            <person name="Deshpande S."/>
            <person name="Cheng J.F."/>
            <person name="Tapia R."/>
            <person name="Han C."/>
            <person name="Goodwin L."/>
            <person name="Pitluck S."/>
            <person name="Liolios K."/>
            <person name="Pagani I."/>
            <person name="Ivanova N."/>
            <person name="Huntemann M."/>
            <person name="Mavromatis K."/>
            <person name="Ovchinikova G."/>
            <person name="Pati A."/>
            <person name="Chen A."/>
            <person name="Palaniappan K."/>
            <person name="Land M."/>
            <person name="Hauser L."/>
            <person name="Brambilla E.M."/>
            <person name="Ngatchou-Djao O.D."/>
            <person name="Rohde M."/>
            <person name="Tindall B.J."/>
            <person name="Goker M."/>
            <person name="Detter J.C."/>
            <person name="Woyke T."/>
            <person name="Bristow J."/>
            <person name="Eisen J.A."/>
            <person name="Markowitz V."/>
            <person name="Hugenholtz P."/>
            <person name="Klenk H.P."/>
            <person name="Kyrpides N.C."/>
        </authorList>
    </citation>
    <scope>NUCLEOTIDE SEQUENCE [LARGE SCALE GENOMIC DNA]</scope>
    <source>
        <strain evidence="6">DSM 16511 / JCM 12458 / E9I37-1</strain>
    </source>
</reference>
<dbReference type="PANTHER" id="PTHR24220:SF86">
    <property type="entry name" value="ABC TRANSPORTER ABCH.1"/>
    <property type="match status" value="1"/>
</dbReference>
<dbReference type="eggNOG" id="COG1136">
    <property type="taxonomic scope" value="Bacteria"/>
</dbReference>
<organism evidence="5 6">
    <name type="scientific">Nitratifractor salsuginis (strain DSM 16511 / JCM 12458 / E9I37-1)</name>
    <dbReference type="NCBI Taxonomy" id="749222"/>
    <lineage>
        <taxon>Bacteria</taxon>
        <taxon>Pseudomonadati</taxon>
        <taxon>Campylobacterota</taxon>
        <taxon>Epsilonproteobacteria</taxon>
        <taxon>Campylobacterales</taxon>
        <taxon>Sulfurovaceae</taxon>
        <taxon>Nitratifractor</taxon>
    </lineage>
</organism>
<keyword evidence="3" id="KW-0067">ATP-binding</keyword>
<accession>E6X0R9</accession>
<dbReference type="GO" id="GO:0005886">
    <property type="term" value="C:plasma membrane"/>
    <property type="evidence" value="ECO:0007669"/>
    <property type="project" value="TreeGrafter"/>
</dbReference>
<dbReference type="RefSeq" id="WP_013553485.1">
    <property type="nucleotide sequence ID" value="NC_014935.1"/>
</dbReference>
<dbReference type="InterPro" id="IPR003439">
    <property type="entry name" value="ABC_transporter-like_ATP-bd"/>
</dbReference>
<dbReference type="SUPFAM" id="SSF52540">
    <property type="entry name" value="P-loop containing nucleoside triphosphate hydrolases"/>
    <property type="match status" value="1"/>
</dbReference>
<evidence type="ECO:0000313" key="6">
    <source>
        <dbReference type="Proteomes" id="UP000008633"/>
    </source>
</evidence>
<feature type="domain" description="ABC transporter" evidence="4">
    <location>
        <begin position="7"/>
        <end position="227"/>
    </location>
</feature>
<dbReference type="InterPro" id="IPR017911">
    <property type="entry name" value="MacB-like_ATP-bd"/>
</dbReference>
<dbReference type="InterPro" id="IPR015854">
    <property type="entry name" value="ABC_transpr_LolD-like"/>
</dbReference>
<reference evidence="6" key="2">
    <citation type="submission" date="2011-01" db="EMBL/GenBank/DDBJ databases">
        <title>The complete genome of Nitratifractor salsuginis DSM 16511.</title>
        <authorList>
            <consortium name="US DOE Joint Genome Institute (JGI-PGF)"/>
            <person name="Lucas S."/>
            <person name="Copeland A."/>
            <person name="Lapidus A."/>
            <person name="Bruce D."/>
            <person name="Goodwin L."/>
            <person name="Pitluck S."/>
            <person name="Kyrpides N."/>
            <person name="Mavromatis K."/>
            <person name="Ivanova N."/>
            <person name="Mikhailova N."/>
            <person name="Zeytun A."/>
            <person name="Detter J.C."/>
            <person name="Tapia R."/>
            <person name="Han C."/>
            <person name="Land M."/>
            <person name="Hauser L."/>
            <person name="Markowitz V."/>
            <person name="Cheng J.-F."/>
            <person name="Hugenholtz P."/>
            <person name="Woyke T."/>
            <person name="Wu D."/>
            <person name="Tindall B."/>
            <person name="Schuetze A."/>
            <person name="Brambilla E."/>
            <person name="Klenk H.-P."/>
            <person name="Eisen J.A."/>
        </authorList>
    </citation>
    <scope>NUCLEOTIDE SEQUENCE [LARGE SCALE GENOMIC DNA]</scope>
    <source>
        <strain evidence="6">DSM 16511 / JCM 12458 / E9I37-1</strain>
    </source>
</reference>
<evidence type="ECO:0000256" key="1">
    <source>
        <dbReference type="ARBA" id="ARBA00022448"/>
    </source>
</evidence>
<protein>
    <submittedName>
        <fullName evidence="5">ABC transporter related protein</fullName>
    </submittedName>
</protein>
<dbReference type="Proteomes" id="UP000008633">
    <property type="component" value="Chromosome"/>
</dbReference>
<dbReference type="InterPro" id="IPR017871">
    <property type="entry name" value="ABC_transporter-like_CS"/>
</dbReference>
<dbReference type="Gene3D" id="3.40.50.300">
    <property type="entry name" value="P-loop containing nucleotide triphosphate hydrolases"/>
    <property type="match status" value="1"/>
</dbReference>
<dbReference type="AlphaFoldDB" id="E6X0R9"/>
<evidence type="ECO:0000313" key="5">
    <source>
        <dbReference type="EMBL" id="ADV45789.1"/>
    </source>
</evidence>
<dbReference type="InterPro" id="IPR003593">
    <property type="entry name" value="AAA+_ATPase"/>
</dbReference>
<evidence type="ECO:0000256" key="2">
    <source>
        <dbReference type="ARBA" id="ARBA00022741"/>
    </source>
</evidence>
<dbReference type="GO" id="GO:0016887">
    <property type="term" value="F:ATP hydrolysis activity"/>
    <property type="evidence" value="ECO:0007669"/>
    <property type="project" value="InterPro"/>
</dbReference>
<dbReference type="STRING" id="749222.Nitsa_0519"/>
<evidence type="ECO:0000259" key="4">
    <source>
        <dbReference type="PROSITE" id="PS50893"/>
    </source>
</evidence>
<gene>
    <name evidence="5" type="ordered locus">Nitsa_0519</name>
</gene>
<sequence length="227" mass="25327">MSAIIEIRGLNRHFKTGEEEFHALKDIDLSVERGECVILRGISGSGKTTLLSIIAGLDHPSSGELIVEGERIAKLPDRHLSRFRGRHIGMIFQHYNLMEHLRVSDNVSVPLIPMGLTMEEVDRRVTEAMELANIAHKADQNAGYLSGGEKQRVAIARALAADPEIILCDEPTANLDRANARRFLEILAKLHELGKTILIATHDPIFEELPFEARMVEMENGIIVGRR</sequence>
<dbReference type="CDD" id="cd03255">
    <property type="entry name" value="ABC_MJ0796_LolCDE_FtsE"/>
    <property type="match status" value="1"/>
</dbReference>
<dbReference type="PROSITE" id="PS00211">
    <property type="entry name" value="ABC_TRANSPORTER_1"/>
    <property type="match status" value="1"/>
</dbReference>
<dbReference type="PROSITE" id="PS50893">
    <property type="entry name" value="ABC_TRANSPORTER_2"/>
    <property type="match status" value="1"/>
</dbReference>
<proteinExistence type="predicted"/>
<dbReference type="SMART" id="SM00382">
    <property type="entry name" value="AAA"/>
    <property type="match status" value="1"/>
</dbReference>
<dbReference type="Pfam" id="PF00005">
    <property type="entry name" value="ABC_tran"/>
    <property type="match status" value="1"/>
</dbReference>
<evidence type="ECO:0000256" key="3">
    <source>
        <dbReference type="ARBA" id="ARBA00022840"/>
    </source>
</evidence>